<evidence type="ECO:0000256" key="1">
    <source>
        <dbReference type="SAM" id="MobiDB-lite"/>
    </source>
</evidence>
<dbReference type="GO" id="GO:0015079">
    <property type="term" value="F:potassium ion transmembrane transporter activity"/>
    <property type="evidence" value="ECO:0007669"/>
    <property type="project" value="InterPro"/>
</dbReference>
<keyword evidence="2" id="KW-0812">Transmembrane</keyword>
<keyword evidence="4" id="KW-1185">Reference proteome</keyword>
<feature type="compositionally biased region" description="Pro residues" evidence="1">
    <location>
        <begin position="411"/>
        <end position="425"/>
    </location>
</feature>
<dbReference type="VEuPathDB" id="FungiDB:ASPZODRAFT_57811"/>
<organism evidence="3 4">
    <name type="scientific">Penicilliopsis zonata CBS 506.65</name>
    <dbReference type="NCBI Taxonomy" id="1073090"/>
    <lineage>
        <taxon>Eukaryota</taxon>
        <taxon>Fungi</taxon>
        <taxon>Dikarya</taxon>
        <taxon>Ascomycota</taxon>
        <taxon>Pezizomycotina</taxon>
        <taxon>Eurotiomycetes</taxon>
        <taxon>Eurotiomycetidae</taxon>
        <taxon>Eurotiales</taxon>
        <taxon>Aspergillaceae</taxon>
        <taxon>Penicilliopsis</taxon>
    </lineage>
</organism>
<evidence type="ECO:0000313" key="3">
    <source>
        <dbReference type="EMBL" id="OJJ50200.1"/>
    </source>
</evidence>
<dbReference type="PANTHER" id="PTHR36424:SF1">
    <property type="entry name" value="LOW AFFINITY K(+) TRANSPORTER 1-RELATED"/>
    <property type="match status" value="1"/>
</dbReference>
<feature type="compositionally biased region" description="Basic and acidic residues" evidence="1">
    <location>
        <begin position="300"/>
        <end position="313"/>
    </location>
</feature>
<name>A0A1L9SSL9_9EURO</name>
<dbReference type="GeneID" id="34615175"/>
<reference evidence="4" key="1">
    <citation type="journal article" date="2017" name="Genome Biol.">
        <title>Comparative genomics reveals high biological diversity and specific adaptations in the industrially and medically important fungal genus Aspergillus.</title>
        <authorList>
            <person name="de Vries R.P."/>
            <person name="Riley R."/>
            <person name="Wiebenga A."/>
            <person name="Aguilar-Osorio G."/>
            <person name="Amillis S."/>
            <person name="Uchima C.A."/>
            <person name="Anderluh G."/>
            <person name="Asadollahi M."/>
            <person name="Askin M."/>
            <person name="Barry K."/>
            <person name="Battaglia E."/>
            <person name="Bayram O."/>
            <person name="Benocci T."/>
            <person name="Braus-Stromeyer S.A."/>
            <person name="Caldana C."/>
            <person name="Canovas D."/>
            <person name="Cerqueira G.C."/>
            <person name="Chen F."/>
            <person name="Chen W."/>
            <person name="Choi C."/>
            <person name="Clum A."/>
            <person name="Dos Santos R.A."/>
            <person name="Damasio A.R."/>
            <person name="Diallinas G."/>
            <person name="Emri T."/>
            <person name="Fekete E."/>
            <person name="Flipphi M."/>
            <person name="Freyberg S."/>
            <person name="Gallo A."/>
            <person name="Gournas C."/>
            <person name="Habgood R."/>
            <person name="Hainaut M."/>
            <person name="Harispe M.L."/>
            <person name="Henrissat B."/>
            <person name="Hilden K.S."/>
            <person name="Hope R."/>
            <person name="Hossain A."/>
            <person name="Karabika E."/>
            <person name="Karaffa L."/>
            <person name="Karanyi Z."/>
            <person name="Krasevec N."/>
            <person name="Kuo A."/>
            <person name="Kusch H."/>
            <person name="LaButti K."/>
            <person name="Lagendijk E.L."/>
            <person name="Lapidus A."/>
            <person name="Levasseur A."/>
            <person name="Lindquist E."/>
            <person name="Lipzen A."/>
            <person name="Logrieco A.F."/>
            <person name="MacCabe A."/>
            <person name="Maekelae M.R."/>
            <person name="Malavazi I."/>
            <person name="Melin P."/>
            <person name="Meyer V."/>
            <person name="Mielnichuk N."/>
            <person name="Miskei M."/>
            <person name="Molnar A.P."/>
            <person name="Mule G."/>
            <person name="Ngan C.Y."/>
            <person name="Orejas M."/>
            <person name="Orosz E."/>
            <person name="Ouedraogo J.P."/>
            <person name="Overkamp K.M."/>
            <person name="Park H.-S."/>
            <person name="Perrone G."/>
            <person name="Piumi F."/>
            <person name="Punt P.J."/>
            <person name="Ram A.F."/>
            <person name="Ramon A."/>
            <person name="Rauscher S."/>
            <person name="Record E."/>
            <person name="Riano-Pachon D.M."/>
            <person name="Robert V."/>
            <person name="Roehrig J."/>
            <person name="Ruller R."/>
            <person name="Salamov A."/>
            <person name="Salih N.S."/>
            <person name="Samson R.A."/>
            <person name="Sandor E."/>
            <person name="Sanguinetti M."/>
            <person name="Schuetze T."/>
            <person name="Sepcic K."/>
            <person name="Shelest E."/>
            <person name="Sherlock G."/>
            <person name="Sophianopoulou V."/>
            <person name="Squina F.M."/>
            <person name="Sun H."/>
            <person name="Susca A."/>
            <person name="Todd R.B."/>
            <person name="Tsang A."/>
            <person name="Unkles S.E."/>
            <person name="van de Wiele N."/>
            <person name="van Rossen-Uffink D."/>
            <person name="Oliveira J.V."/>
            <person name="Vesth T.C."/>
            <person name="Visser J."/>
            <person name="Yu J.-H."/>
            <person name="Zhou M."/>
            <person name="Andersen M.R."/>
            <person name="Archer D.B."/>
            <person name="Baker S.E."/>
            <person name="Benoit I."/>
            <person name="Brakhage A.A."/>
            <person name="Braus G.H."/>
            <person name="Fischer R."/>
            <person name="Frisvad J.C."/>
            <person name="Goldman G.H."/>
            <person name="Houbraken J."/>
            <person name="Oakley B."/>
            <person name="Pocsi I."/>
            <person name="Scazzocchio C."/>
            <person name="Seiboth B."/>
            <person name="vanKuyk P.A."/>
            <person name="Wortman J."/>
            <person name="Dyer P.S."/>
            <person name="Grigoriev I.V."/>
        </authorList>
    </citation>
    <scope>NUCLEOTIDE SEQUENCE [LARGE SCALE GENOMIC DNA]</scope>
    <source>
        <strain evidence="4">CBS 506.65</strain>
    </source>
</reference>
<feature type="compositionally biased region" description="Polar residues" evidence="1">
    <location>
        <begin position="477"/>
        <end position="487"/>
    </location>
</feature>
<feature type="region of interest" description="Disordered" evidence="1">
    <location>
        <begin position="297"/>
        <end position="389"/>
    </location>
</feature>
<keyword evidence="2" id="KW-0472">Membrane</keyword>
<evidence type="ECO:0000313" key="4">
    <source>
        <dbReference type="Proteomes" id="UP000184188"/>
    </source>
</evidence>
<dbReference type="AlphaFoldDB" id="A0A1L9SSL9"/>
<dbReference type="STRING" id="1073090.A0A1L9SSL9"/>
<feature type="transmembrane region" description="Helical" evidence="2">
    <location>
        <begin position="224"/>
        <end position="257"/>
    </location>
</feature>
<feature type="transmembrane region" description="Helical" evidence="2">
    <location>
        <begin position="37"/>
        <end position="59"/>
    </location>
</feature>
<sequence>MGCCGDREKGPVSVEERWEYINLDDFKSNSCLAPFSYFFLYVFLLVSIAVYAVDSFTAVNLLVFSRWAGQIKPAIPFRISRWIFAICIIISFVLLFIRWMRAIRSIRSGSIAQSYLDPLAVRVQCIRPGKRGRGWRRFLVFAELTKSKQGAEYVALFAYFSFNSWLNVIFADGPRQVVNAITLYSVMKLDLLPGGADATSKSSSSILQFFDNIKILAEENDEQALVLFGMLFTLIIWVFSVLKLALAIILYLIFLFHHIPSEDGSIKAYCRRKINTRLKRIVRQKVDKALNKGVALQTRKTKDPIPDAMDRKPTLPNFGDSDMNKMPNVSLSRTTTQTTLPPYSRPGTAAPDQRSLHKQATLPDISLADEKPPLSRTITQSSAYSESASLTGHAATMGYSPLDRQQTSTAPPVPSLPSNSHPPPVRSHTPLARPPTTAPRATPAPQAMGDPMPPHPAYRGSNDEYDEYESYHAHQPSLDSQAPSEYSSYRPYTPANDPYSRSLTHTMDTPAANGDYPVRSYTPLSSGTPQPPSIIAGMANGYPVRSHSPLSQSGTPRPPTRLDSPVNQRGTPRPPMRTNSPSQGGMANPPMRVGSPANQNGMPRPPMPSATRLYNAPRVASPSNESSHGAPQFRAYNPEGTSPY</sequence>
<evidence type="ECO:0000256" key="2">
    <source>
        <dbReference type="SAM" id="Phobius"/>
    </source>
</evidence>
<dbReference type="PANTHER" id="PTHR36424">
    <property type="entry name" value="PHEROMONE-REGULATED MEMBRANE PROTEIN 6"/>
    <property type="match status" value="1"/>
</dbReference>
<accession>A0A1L9SSL9</accession>
<evidence type="ECO:0008006" key="5">
    <source>
        <dbReference type="Google" id="ProtNLM"/>
    </source>
</evidence>
<feature type="transmembrane region" description="Helical" evidence="2">
    <location>
        <begin position="79"/>
        <end position="97"/>
    </location>
</feature>
<feature type="region of interest" description="Disordered" evidence="1">
    <location>
        <begin position="402"/>
        <end position="644"/>
    </location>
</feature>
<dbReference type="RefSeq" id="XP_022584710.1">
    <property type="nucleotide sequence ID" value="XM_022728711.1"/>
</dbReference>
<dbReference type="InterPro" id="IPR031606">
    <property type="entry name" value="Kch1/2"/>
</dbReference>
<dbReference type="OrthoDB" id="2128042at2759"/>
<feature type="compositionally biased region" description="Polar residues" evidence="1">
    <location>
        <begin position="327"/>
        <end position="341"/>
    </location>
</feature>
<protein>
    <recommendedName>
        <fullName evidence="5">Pheromone-regulated membrane protein</fullName>
    </recommendedName>
</protein>
<gene>
    <name evidence="3" type="ORF">ASPZODRAFT_57811</name>
</gene>
<dbReference type="Pfam" id="PF16944">
    <property type="entry name" value="KCH"/>
    <property type="match status" value="1"/>
</dbReference>
<keyword evidence="2" id="KW-1133">Transmembrane helix</keyword>
<feature type="compositionally biased region" description="Polar residues" evidence="1">
    <location>
        <begin position="376"/>
        <end position="389"/>
    </location>
</feature>
<dbReference type="EMBL" id="KV878337">
    <property type="protein sequence ID" value="OJJ50200.1"/>
    <property type="molecule type" value="Genomic_DNA"/>
</dbReference>
<dbReference type="GO" id="GO:0005886">
    <property type="term" value="C:plasma membrane"/>
    <property type="evidence" value="ECO:0007669"/>
    <property type="project" value="InterPro"/>
</dbReference>
<dbReference type="Proteomes" id="UP000184188">
    <property type="component" value="Unassembled WGS sequence"/>
</dbReference>
<proteinExistence type="predicted"/>